<dbReference type="GO" id="GO:0016740">
    <property type="term" value="F:transferase activity"/>
    <property type="evidence" value="ECO:0007669"/>
    <property type="project" value="UniProtKB-KW"/>
</dbReference>
<keyword evidence="6 8" id="KW-1133">Transmembrane helix</keyword>
<name>A0ABQ4PN72_9GAMM</name>
<dbReference type="NCBIfam" id="NF028537">
    <property type="entry name" value="P_eth_NH2_trans"/>
    <property type="match status" value="1"/>
</dbReference>
<feature type="domain" description="Phosphoethanolamine transferase N-terminal" evidence="10">
    <location>
        <begin position="56"/>
        <end position="205"/>
    </location>
</feature>
<evidence type="ECO:0000313" key="11">
    <source>
        <dbReference type="EMBL" id="GIU49879.1"/>
    </source>
</evidence>
<evidence type="ECO:0000256" key="1">
    <source>
        <dbReference type="ARBA" id="ARBA00004429"/>
    </source>
</evidence>
<dbReference type="CDD" id="cd16017">
    <property type="entry name" value="LptA"/>
    <property type="match status" value="1"/>
</dbReference>
<keyword evidence="12" id="KW-1185">Reference proteome</keyword>
<feature type="transmembrane region" description="Helical" evidence="8">
    <location>
        <begin position="75"/>
        <end position="96"/>
    </location>
</feature>
<reference evidence="11 12" key="1">
    <citation type="submission" date="2021-05" db="EMBL/GenBank/DDBJ databases">
        <title>Molecular characterization for Shewanella algae harboring chromosomal blaOXA-55-like strains isolated from clinical and environment sample.</title>
        <authorList>
            <person name="Ohama Y."/>
            <person name="Aoki K."/>
            <person name="Harada S."/>
            <person name="Moriya K."/>
            <person name="Ishii Y."/>
            <person name="Tateda K."/>
        </authorList>
    </citation>
    <scope>NUCLEOTIDE SEQUENCE [LARGE SCALE GENOMIC DNA]</scope>
    <source>
        <strain evidence="11 12">LMG 23746</strain>
    </source>
</reference>
<proteinExistence type="predicted"/>
<dbReference type="InterPro" id="IPR017850">
    <property type="entry name" value="Alkaline_phosphatase_core_sf"/>
</dbReference>
<evidence type="ECO:0000256" key="7">
    <source>
        <dbReference type="ARBA" id="ARBA00023136"/>
    </source>
</evidence>
<evidence type="ECO:0000256" key="6">
    <source>
        <dbReference type="ARBA" id="ARBA00022989"/>
    </source>
</evidence>
<dbReference type="PANTHER" id="PTHR30443:SF0">
    <property type="entry name" value="PHOSPHOETHANOLAMINE TRANSFERASE EPTA"/>
    <property type="match status" value="1"/>
</dbReference>
<protein>
    <submittedName>
        <fullName evidence="11">Phosphoethanolamine transferase</fullName>
    </submittedName>
</protein>
<keyword evidence="7 8" id="KW-0472">Membrane</keyword>
<keyword evidence="3" id="KW-0997">Cell inner membrane</keyword>
<evidence type="ECO:0000256" key="8">
    <source>
        <dbReference type="SAM" id="Phobius"/>
    </source>
</evidence>
<organism evidence="11 12">
    <name type="scientific">Shewanella algidipiscicola</name>
    <dbReference type="NCBI Taxonomy" id="614070"/>
    <lineage>
        <taxon>Bacteria</taxon>
        <taxon>Pseudomonadati</taxon>
        <taxon>Pseudomonadota</taxon>
        <taxon>Gammaproteobacteria</taxon>
        <taxon>Alteromonadales</taxon>
        <taxon>Shewanellaceae</taxon>
        <taxon>Shewanella</taxon>
    </lineage>
</organism>
<evidence type="ECO:0000313" key="12">
    <source>
        <dbReference type="Proteomes" id="UP000761574"/>
    </source>
</evidence>
<dbReference type="EMBL" id="BPFB01000042">
    <property type="protein sequence ID" value="GIU49879.1"/>
    <property type="molecule type" value="Genomic_DNA"/>
</dbReference>
<dbReference type="RefSeq" id="WP_119977979.1">
    <property type="nucleotide sequence ID" value="NZ_BPFB01000042.1"/>
</dbReference>
<dbReference type="InterPro" id="IPR000917">
    <property type="entry name" value="Sulfatase_N"/>
</dbReference>
<dbReference type="Pfam" id="PF08019">
    <property type="entry name" value="EptA_B_N"/>
    <property type="match status" value="1"/>
</dbReference>
<sequence length="552" mass="62190">MKFFNNRFSTNQFTFLIALFYVAIFNIPLFKLVRQGIAQQGDVNYLFVASLPFFLLFSLSIIFSLFSIKWILKPFFMVLTLLSSTLFFAALEYGVVFDYGMIENTLQTNSSEAFTYLNLDSVVAVIVTGLLPALLIYRMNITHKPFFNELLYKLAFILVMALGIGLIGMLYYQHYVTFGRNNDKIKRYIVPIYAVGSLAKYINSNYLQTPLVYKRQGIDAKNISAGTNQKPNLLVLVVGETARSMNYAYYGYHRATNAHTQPFDIIAFQDMVSCGTATAVSLPCMFSSMDRQSYKAREAQAQDTVLDVLSYAGIKVNWLDNDSGCKGVCDRVEYLKVDMSADNPFCDGHYCYDEVLLAELDKHLGLPVSQDSLIVLHIMGSHGPTYYLRYPDAHRTFIPDCQRSDIQNCSDAELINTYDNTILYSDYILAQVIERLKETQHKVDSALLYVSDHGESLGERGLYLHGTPYAFAPKEQISVPLLAWFSADFAADNQLNIDCLTQFATQGGFSHDNLFSSLLGLMNVTTSLYLPALDLFSSCRVDIDKNSLSATN</sequence>
<evidence type="ECO:0000256" key="5">
    <source>
        <dbReference type="ARBA" id="ARBA00022692"/>
    </source>
</evidence>
<evidence type="ECO:0000256" key="4">
    <source>
        <dbReference type="ARBA" id="ARBA00022679"/>
    </source>
</evidence>
<gene>
    <name evidence="11" type="ORF">TUM4630_29550</name>
</gene>
<comment type="subcellular location">
    <subcellularLocation>
        <location evidence="1">Cell inner membrane</location>
        <topology evidence="1">Multi-pass membrane protein</topology>
    </subcellularLocation>
</comment>
<keyword evidence="4 11" id="KW-0808">Transferase</keyword>
<dbReference type="InterPro" id="IPR012549">
    <property type="entry name" value="EptA-like_N"/>
</dbReference>
<feature type="transmembrane region" description="Helical" evidence="8">
    <location>
        <begin position="150"/>
        <end position="172"/>
    </location>
</feature>
<dbReference type="Gene3D" id="3.40.720.10">
    <property type="entry name" value="Alkaline Phosphatase, subunit A"/>
    <property type="match status" value="1"/>
</dbReference>
<keyword evidence="2" id="KW-1003">Cell membrane</keyword>
<dbReference type="PANTHER" id="PTHR30443">
    <property type="entry name" value="INNER MEMBRANE PROTEIN"/>
    <property type="match status" value="1"/>
</dbReference>
<evidence type="ECO:0000259" key="9">
    <source>
        <dbReference type="Pfam" id="PF00884"/>
    </source>
</evidence>
<feature type="transmembrane region" description="Helical" evidence="8">
    <location>
        <begin position="45"/>
        <end position="68"/>
    </location>
</feature>
<feature type="transmembrane region" description="Helical" evidence="8">
    <location>
        <begin position="12"/>
        <end position="33"/>
    </location>
</feature>
<feature type="transmembrane region" description="Helical" evidence="8">
    <location>
        <begin position="116"/>
        <end position="138"/>
    </location>
</feature>
<comment type="caution">
    <text evidence="11">The sequence shown here is derived from an EMBL/GenBank/DDBJ whole genome shotgun (WGS) entry which is preliminary data.</text>
</comment>
<evidence type="ECO:0000259" key="10">
    <source>
        <dbReference type="Pfam" id="PF08019"/>
    </source>
</evidence>
<dbReference type="InterPro" id="IPR058130">
    <property type="entry name" value="PEA_transf_C"/>
</dbReference>
<dbReference type="Proteomes" id="UP000761574">
    <property type="component" value="Unassembled WGS sequence"/>
</dbReference>
<dbReference type="InterPro" id="IPR040423">
    <property type="entry name" value="PEA_transferase"/>
</dbReference>
<dbReference type="SUPFAM" id="SSF53649">
    <property type="entry name" value="Alkaline phosphatase-like"/>
    <property type="match status" value="1"/>
</dbReference>
<keyword evidence="5 8" id="KW-0812">Transmembrane</keyword>
<feature type="domain" description="Sulfatase N-terminal" evidence="9">
    <location>
        <begin position="234"/>
        <end position="524"/>
    </location>
</feature>
<evidence type="ECO:0000256" key="3">
    <source>
        <dbReference type="ARBA" id="ARBA00022519"/>
    </source>
</evidence>
<evidence type="ECO:0000256" key="2">
    <source>
        <dbReference type="ARBA" id="ARBA00022475"/>
    </source>
</evidence>
<dbReference type="Pfam" id="PF00884">
    <property type="entry name" value="Sulfatase"/>
    <property type="match status" value="1"/>
</dbReference>
<accession>A0ABQ4PN72</accession>